<dbReference type="EMBL" id="KQ964248">
    <property type="protein sequence ID" value="KXJ92919.1"/>
    <property type="molecule type" value="Genomic_DNA"/>
</dbReference>
<protein>
    <submittedName>
        <fullName evidence="3">Flavin reductase like domain-domain-containing protein</fullName>
    </submittedName>
</protein>
<organism evidence="3 4">
    <name type="scientific">Microdochium bolleyi</name>
    <dbReference type="NCBI Taxonomy" id="196109"/>
    <lineage>
        <taxon>Eukaryota</taxon>
        <taxon>Fungi</taxon>
        <taxon>Dikarya</taxon>
        <taxon>Ascomycota</taxon>
        <taxon>Pezizomycotina</taxon>
        <taxon>Sordariomycetes</taxon>
        <taxon>Xylariomycetidae</taxon>
        <taxon>Xylariales</taxon>
        <taxon>Microdochiaceae</taxon>
        <taxon>Microdochium</taxon>
    </lineage>
</organism>
<keyword evidence="4" id="KW-1185">Reference proteome</keyword>
<dbReference type="PANTHER" id="PTHR30466">
    <property type="entry name" value="FLAVIN REDUCTASE"/>
    <property type="match status" value="1"/>
</dbReference>
<dbReference type="OrthoDB" id="2015405at2759"/>
<sequence length="344" mass="37218">MSCLQRLWSAARPGTSRHVPSPLTATAVTPAQCAGHRTPHAAPVVKTSLHLTTIPRRWQFSSANTRPVSESFRTVMRHVPHPVVVITALDCPTLKVHDTGKRSARVPDHWADSEIPHSVARGQDVDGSSVLGPLPRAMTASSFTSLTLHPAPTILFNVTLPSRSHSAILASRAFNVHILSADQHGAKVADLFARGYSNAPSSSIGEHGDGKRRRRLGLLAGLDDIGVHVDGQQQWEDVWLATLQSSAKDLSVMLQELPAPLLRGPGILHVLQCRLVNLKLLEGEESRHFALVAGQVTKVISTPTAASEEQFERRSHKCALSYVDGAYRGPSPAVMRHSTISSSR</sequence>
<dbReference type="GO" id="GO:0010181">
    <property type="term" value="F:FMN binding"/>
    <property type="evidence" value="ECO:0007669"/>
    <property type="project" value="InterPro"/>
</dbReference>
<dbReference type="STRING" id="196109.A0A136J731"/>
<feature type="domain" description="Flavin reductase like" evidence="2">
    <location>
        <begin position="76"/>
        <end position="317"/>
    </location>
</feature>
<dbReference type="PANTHER" id="PTHR30466:SF1">
    <property type="entry name" value="FMN REDUCTASE (NADH) RUTF"/>
    <property type="match status" value="1"/>
</dbReference>
<reference evidence="4" key="1">
    <citation type="submission" date="2016-02" db="EMBL/GenBank/DDBJ databases">
        <title>Draft genome sequence of Microdochium bolleyi, a fungal endophyte of beachgrass.</title>
        <authorList>
            <consortium name="DOE Joint Genome Institute"/>
            <person name="David A.S."/>
            <person name="May G."/>
            <person name="Haridas S."/>
            <person name="Lim J."/>
            <person name="Wang M."/>
            <person name="Labutti K."/>
            <person name="Lipzen A."/>
            <person name="Barry K."/>
            <person name="Grigoriev I.V."/>
        </authorList>
    </citation>
    <scope>NUCLEOTIDE SEQUENCE [LARGE SCALE GENOMIC DNA]</scope>
    <source>
        <strain evidence="4">J235TASD1</strain>
    </source>
</reference>
<dbReference type="InterPro" id="IPR002563">
    <property type="entry name" value="Flavin_Rdtase-like_dom"/>
</dbReference>
<dbReference type="SMART" id="SM00903">
    <property type="entry name" value="Flavin_Reduct"/>
    <property type="match status" value="1"/>
</dbReference>
<evidence type="ECO:0000313" key="4">
    <source>
        <dbReference type="Proteomes" id="UP000070501"/>
    </source>
</evidence>
<gene>
    <name evidence="3" type="ORF">Micbo1qcDRAFT_160787</name>
</gene>
<dbReference type="InterPro" id="IPR012349">
    <property type="entry name" value="Split_barrel_FMN-bd"/>
</dbReference>
<dbReference type="InterPro" id="IPR050268">
    <property type="entry name" value="NADH-dep_flavin_reductase"/>
</dbReference>
<dbReference type="Proteomes" id="UP000070501">
    <property type="component" value="Unassembled WGS sequence"/>
</dbReference>
<evidence type="ECO:0000256" key="1">
    <source>
        <dbReference type="ARBA" id="ARBA00023002"/>
    </source>
</evidence>
<dbReference type="Gene3D" id="2.30.110.10">
    <property type="entry name" value="Electron Transport, Fmn-binding Protein, Chain A"/>
    <property type="match status" value="1"/>
</dbReference>
<accession>A0A136J731</accession>
<keyword evidence="1" id="KW-0560">Oxidoreductase</keyword>
<dbReference type="InParanoid" id="A0A136J731"/>
<dbReference type="GO" id="GO:0042602">
    <property type="term" value="F:riboflavin reductase (NADPH) activity"/>
    <property type="evidence" value="ECO:0007669"/>
    <property type="project" value="TreeGrafter"/>
</dbReference>
<proteinExistence type="predicted"/>
<dbReference type="AlphaFoldDB" id="A0A136J731"/>
<evidence type="ECO:0000313" key="3">
    <source>
        <dbReference type="EMBL" id="KXJ92919.1"/>
    </source>
</evidence>
<evidence type="ECO:0000259" key="2">
    <source>
        <dbReference type="SMART" id="SM00903"/>
    </source>
</evidence>
<name>A0A136J731_9PEZI</name>
<dbReference type="Pfam" id="PF01613">
    <property type="entry name" value="Flavin_Reduct"/>
    <property type="match status" value="1"/>
</dbReference>
<dbReference type="SUPFAM" id="SSF50475">
    <property type="entry name" value="FMN-binding split barrel"/>
    <property type="match status" value="1"/>
</dbReference>